<evidence type="ECO:0000256" key="6">
    <source>
        <dbReference type="ARBA" id="ARBA00022984"/>
    </source>
</evidence>
<dbReference type="GO" id="GO:0071972">
    <property type="term" value="F:peptidoglycan L,D-transpeptidase activity"/>
    <property type="evidence" value="ECO:0007669"/>
    <property type="project" value="TreeGrafter"/>
</dbReference>
<organism evidence="10 11">
    <name type="scientific">Desulforamulus ruminis (strain ATCC 23193 / DSM 2154 / NCIMB 8452 / DL)</name>
    <name type="common">Desulfotomaculum ruminis</name>
    <dbReference type="NCBI Taxonomy" id="696281"/>
    <lineage>
        <taxon>Bacteria</taxon>
        <taxon>Bacillati</taxon>
        <taxon>Bacillota</taxon>
        <taxon>Clostridia</taxon>
        <taxon>Eubacteriales</taxon>
        <taxon>Peptococcaceae</taxon>
        <taxon>Desulforamulus</taxon>
    </lineage>
</organism>
<dbReference type="GO" id="GO:0071555">
    <property type="term" value="P:cell wall organization"/>
    <property type="evidence" value="ECO:0007669"/>
    <property type="project" value="UniProtKB-UniRule"/>
</dbReference>
<dbReference type="GO" id="GO:0016740">
    <property type="term" value="F:transferase activity"/>
    <property type="evidence" value="ECO:0007669"/>
    <property type="project" value="UniProtKB-KW"/>
</dbReference>
<evidence type="ECO:0000256" key="1">
    <source>
        <dbReference type="ARBA" id="ARBA00004752"/>
    </source>
</evidence>
<name>F6DS14_DESRL</name>
<reference evidence="10 11" key="2">
    <citation type="journal article" date="2012" name="Stand. Genomic Sci.">
        <title>Complete genome sequence of the sulfate-reducing firmicute Desulfotomaculum ruminis type strain (DL(T)).</title>
        <authorList>
            <person name="Spring S."/>
            <person name="Visser M."/>
            <person name="Lu M."/>
            <person name="Copeland A."/>
            <person name="Lapidus A."/>
            <person name="Lucas S."/>
            <person name="Cheng J.F."/>
            <person name="Han C."/>
            <person name="Tapia R."/>
            <person name="Goodwin L.A."/>
            <person name="Pitluck S."/>
            <person name="Ivanova N."/>
            <person name="Land M."/>
            <person name="Hauser L."/>
            <person name="Larimer F."/>
            <person name="Rohde M."/>
            <person name="Goker M."/>
            <person name="Detter J.C."/>
            <person name="Kyrpides N.C."/>
            <person name="Woyke T."/>
            <person name="Schaap P.J."/>
            <person name="Plugge C.M."/>
            <person name="Muyzer G."/>
            <person name="Kuever J."/>
            <person name="Pereira I.A."/>
            <person name="Parshina S.N."/>
            <person name="Bernier-Latmani R."/>
            <person name="Stams A.J."/>
            <person name="Klenk H.P."/>
        </authorList>
    </citation>
    <scope>NUCLEOTIDE SEQUENCE [LARGE SCALE GENOMIC DNA]</scope>
    <source>
        <strain evidence="11">ATCC 23193 / DSM 2154 / NCIB 8452 / DL</strain>
    </source>
</reference>
<evidence type="ECO:0000256" key="8">
    <source>
        <dbReference type="PROSITE-ProRule" id="PRU01373"/>
    </source>
</evidence>
<keyword evidence="3" id="KW-0808">Transferase</keyword>
<feature type="active site" description="Nucleophile" evidence="8">
    <location>
        <position position="112"/>
    </location>
</feature>
<dbReference type="Pfam" id="PF07833">
    <property type="entry name" value="Cu_amine_oxidN1"/>
    <property type="match status" value="1"/>
</dbReference>
<dbReference type="eggNOG" id="COG1376">
    <property type="taxonomic scope" value="Bacteria"/>
</dbReference>
<dbReference type="InterPro" id="IPR050979">
    <property type="entry name" value="LD-transpeptidase"/>
</dbReference>
<dbReference type="Proteomes" id="UP000009234">
    <property type="component" value="Chromosome"/>
</dbReference>
<proteinExistence type="inferred from homology"/>
<evidence type="ECO:0000256" key="7">
    <source>
        <dbReference type="ARBA" id="ARBA00023316"/>
    </source>
</evidence>
<reference evidence="11" key="1">
    <citation type="submission" date="2011-05" db="EMBL/GenBank/DDBJ databases">
        <title>Complete sequence of Desulfotomaculum ruminis DSM 2154.</title>
        <authorList>
            <person name="Lucas S."/>
            <person name="Copeland A."/>
            <person name="Lapidus A."/>
            <person name="Cheng J.-F."/>
            <person name="Goodwin L."/>
            <person name="Pitluck S."/>
            <person name="Lu M."/>
            <person name="Detter J.C."/>
            <person name="Han C."/>
            <person name="Tapia R."/>
            <person name="Land M."/>
            <person name="Hauser L."/>
            <person name="Kyrpides N."/>
            <person name="Ivanova N."/>
            <person name="Mikhailova N."/>
            <person name="Pagani I."/>
            <person name="Stams A.J.M."/>
            <person name="Plugge C.M."/>
            <person name="Muyzer G."/>
            <person name="Kuever J."/>
            <person name="Parshina S.N."/>
            <person name="Ivanova A.E."/>
            <person name="Nazina T.N."/>
            <person name="Brambilla E."/>
            <person name="Spring S."/>
            <person name="Klenk H.-P."/>
            <person name="Woyke T."/>
        </authorList>
    </citation>
    <scope>NUCLEOTIDE SEQUENCE [LARGE SCALE GENOMIC DNA]</scope>
    <source>
        <strain evidence="11">ATCC 23193 / DSM 2154 / NCIB 8452 / DL</strain>
    </source>
</reference>
<accession>F6DS14</accession>
<dbReference type="GO" id="GO:0005576">
    <property type="term" value="C:extracellular region"/>
    <property type="evidence" value="ECO:0007669"/>
    <property type="project" value="TreeGrafter"/>
</dbReference>
<dbReference type="InterPro" id="IPR005490">
    <property type="entry name" value="LD_TPept_cat_dom"/>
</dbReference>
<dbReference type="PROSITE" id="PS52029">
    <property type="entry name" value="LD_TPASE"/>
    <property type="match status" value="1"/>
</dbReference>
<comment type="pathway">
    <text evidence="1 8">Cell wall biogenesis; peptidoglycan biosynthesis.</text>
</comment>
<dbReference type="PANTHER" id="PTHR30582:SF4">
    <property type="entry name" value="L,D-TRANSPEPTIDASE YQJB-RELATED"/>
    <property type="match status" value="1"/>
</dbReference>
<dbReference type="Pfam" id="PF03734">
    <property type="entry name" value="YkuD"/>
    <property type="match status" value="1"/>
</dbReference>
<evidence type="ECO:0000313" key="11">
    <source>
        <dbReference type="Proteomes" id="UP000009234"/>
    </source>
</evidence>
<feature type="domain" description="L,D-TPase catalytic" evidence="9">
    <location>
        <begin position="15"/>
        <end position="136"/>
    </location>
</feature>
<gene>
    <name evidence="10" type="ordered locus">Desru_2824</name>
</gene>
<dbReference type="UniPathway" id="UPA00219"/>
<keyword evidence="7 8" id="KW-0961">Cell wall biogenesis/degradation</keyword>
<evidence type="ECO:0000313" key="10">
    <source>
        <dbReference type="EMBL" id="AEG61038.1"/>
    </source>
</evidence>
<dbReference type="CDD" id="cd16913">
    <property type="entry name" value="YkuD_like"/>
    <property type="match status" value="1"/>
</dbReference>
<dbReference type="STRING" id="696281.Desru_2824"/>
<dbReference type="GO" id="GO:0018104">
    <property type="term" value="P:peptidoglycan-protein cross-linking"/>
    <property type="evidence" value="ECO:0007669"/>
    <property type="project" value="TreeGrafter"/>
</dbReference>
<dbReference type="AlphaFoldDB" id="F6DS14"/>
<dbReference type="SUPFAM" id="SSF141523">
    <property type="entry name" value="L,D-transpeptidase catalytic domain-like"/>
    <property type="match status" value="1"/>
</dbReference>
<evidence type="ECO:0000256" key="2">
    <source>
        <dbReference type="ARBA" id="ARBA00005992"/>
    </source>
</evidence>
<dbReference type="EMBL" id="CP002780">
    <property type="protein sequence ID" value="AEG61038.1"/>
    <property type="molecule type" value="Genomic_DNA"/>
</dbReference>
<dbReference type="InterPro" id="IPR038063">
    <property type="entry name" value="Transpep_catalytic_dom"/>
</dbReference>
<evidence type="ECO:0000256" key="5">
    <source>
        <dbReference type="ARBA" id="ARBA00022960"/>
    </source>
</evidence>
<dbReference type="PANTHER" id="PTHR30582">
    <property type="entry name" value="L,D-TRANSPEPTIDASE"/>
    <property type="match status" value="1"/>
</dbReference>
<dbReference type="Gene3D" id="2.40.440.10">
    <property type="entry name" value="L,D-transpeptidase catalytic domain-like"/>
    <property type="match status" value="1"/>
</dbReference>
<keyword evidence="11" id="KW-1185">Reference proteome</keyword>
<protein>
    <submittedName>
        <fullName evidence="10">ErfK/YbiS/YcfS/YnhG family protein</fullName>
    </submittedName>
</protein>
<keyword evidence="5 8" id="KW-0133">Cell shape</keyword>
<sequence length="293" mass="33249">MSFLFYPGNAFAEERKIIINKKNNQLGFYQNDMLTKVFPIATGRQRSFTPEGNFQVVNKQVNPPYYKKNIPGGSPWNPLGPRWLGLSAPGGAYGIHGNSNPASIGTYASDGCIRLRNEDILWLFDQVTVGTPVSIVWQDVGFEQYLVDNTPVKVYFNNQELPPEFRTFSHQDKPFIPLKQLCSLMSYQINWNSQANSIDISTPAAQICFNPDSKTLLINDQPIELADPPLIMDGISYVTQSTMETFFPVEVNWQAATRQLYLTTKPEMIEEIQKPQLVSSINPQFWQDADWLP</sequence>
<dbReference type="KEGG" id="dru:Desru_2824"/>
<feature type="active site" description="Proton donor/acceptor" evidence="8">
    <location>
        <position position="96"/>
    </location>
</feature>
<dbReference type="InterPro" id="IPR036582">
    <property type="entry name" value="Mao_N_sf"/>
</dbReference>
<dbReference type="HOGENOM" id="CLU_996929_0_0_9"/>
<dbReference type="FunFam" id="2.40.440.10:FF:000003">
    <property type="entry name" value="L,D-transpeptidase YciB"/>
    <property type="match status" value="1"/>
</dbReference>
<dbReference type="InterPro" id="IPR012854">
    <property type="entry name" value="Cu_amine_oxidase-like_N"/>
</dbReference>
<keyword evidence="6 8" id="KW-0573">Peptidoglycan synthesis</keyword>
<dbReference type="SUPFAM" id="SSF55383">
    <property type="entry name" value="Copper amine oxidase, domain N"/>
    <property type="match status" value="1"/>
</dbReference>
<keyword evidence="4" id="KW-0378">Hydrolase</keyword>
<dbReference type="Gene3D" id="3.30.457.10">
    <property type="entry name" value="Copper amine oxidase-like, N-terminal domain"/>
    <property type="match status" value="1"/>
</dbReference>
<evidence type="ECO:0000259" key="9">
    <source>
        <dbReference type="PROSITE" id="PS52029"/>
    </source>
</evidence>
<comment type="similarity">
    <text evidence="2">Belongs to the YkuD family.</text>
</comment>
<evidence type="ECO:0000256" key="4">
    <source>
        <dbReference type="ARBA" id="ARBA00022801"/>
    </source>
</evidence>
<dbReference type="GO" id="GO:0008360">
    <property type="term" value="P:regulation of cell shape"/>
    <property type="evidence" value="ECO:0007669"/>
    <property type="project" value="UniProtKB-UniRule"/>
</dbReference>
<dbReference type="OrthoDB" id="9787225at2"/>
<evidence type="ECO:0000256" key="3">
    <source>
        <dbReference type="ARBA" id="ARBA00022679"/>
    </source>
</evidence>